<dbReference type="EMBL" id="FJOG01000075">
    <property type="protein sequence ID" value="CZR69593.1"/>
    <property type="molecule type" value="Genomic_DNA"/>
</dbReference>
<evidence type="ECO:0000256" key="1">
    <source>
        <dbReference type="SAM" id="MobiDB-lite"/>
    </source>
</evidence>
<feature type="compositionally biased region" description="Polar residues" evidence="1">
    <location>
        <begin position="153"/>
        <end position="163"/>
    </location>
</feature>
<feature type="compositionally biased region" description="Polar residues" evidence="1">
    <location>
        <begin position="197"/>
        <end position="206"/>
    </location>
</feature>
<name>A0A1L7XX13_9HELO</name>
<reference evidence="2 3" key="1">
    <citation type="submission" date="2016-03" db="EMBL/GenBank/DDBJ databases">
        <authorList>
            <person name="Ploux O."/>
        </authorList>
    </citation>
    <scope>NUCLEOTIDE SEQUENCE [LARGE SCALE GENOMIC DNA]</scope>
    <source>
        <strain evidence="2 3">UAMH 11012</strain>
    </source>
</reference>
<feature type="region of interest" description="Disordered" evidence="1">
    <location>
        <begin position="195"/>
        <end position="248"/>
    </location>
</feature>
<feature type="region of interest" description="Disordered" evidence="1">
    <location>
        <begin position="62"/>
        <end position="176"/>
    </location>
</feature>
<feature type="compositionally biased region" description="Polar residues" evidence="1">
    <location>
        <begin position="98"/>
        <end position="109"/>
    </location>
</feature>
<protein>
    <submittedName>
        <fullName evidence="2">Uncharacterized protein</fullName>
    </submittedName>
</protein>
<gene>
    <name evidence="2" type="ORF">PAC_19493</name>
</gene>
<feature type="compositionally biased region" description="Basic and acidic residues" evidence="1">
    <location>
        <begin position="165"/>
        <end position="176"/>
    </location>
</feature>
<organism evidence="2 3">
    <name type="scientific">Phialocephala subalpina</name>
    <dbReference type="NCBI Taxonomy" id="576137"/>
    <lineage>
        <taxon>Eukaryota</taxon>
        <taxon>Fungi</taxon>
        <taxon>Dikarya</taxon>
        <taxon>Ascomycota</taxon>
        <taxon>Pezizomycotina</taxon>
        <taxon>Leotiomycetes</taxon>
        <taxon>Helotiales</taxon>
        <taxon>Mollisiaceae</taxon>
        <taxon>Phialocephala</taxon>
        <taxon>Phialocephala fortinii species complex</taxon>
    </lineage>
</organism>
<sequence>MIDIASQAELSPFTNLEGTWDTFLGNAARKFPGTNVIAQNWAERRWYDYWFNTYELSSRYPWPRSLLPPMPRPKRRPLGGQQTTASAEGDSHGLPTYRTGQQESGSRSQPADALTPERAANFPGSQRRTRNGRGQRGNYPQQRNGQKHVPATTPETEMASSMTALERRQQYTRSDRTGYFKSEFSEDRAIKLEDISQHLSSSSGKKNGTKAAGDHTEARPTFLNGKSSKRKRGDPESSTSVPSKKKQR</sequence>
<keyword evidence="3" id="KW-1185">Reference proteome</keyword>
<evidence type="ECO:0000313" key="2">
    <source>
        <dbReference type="EMBL" id="CZR69593.1"/>
    </source>
</evidence>
<dbReference type="Proteomes" id="UP000184330">
    <property type="component" value="Unassembled WGS sequence"/>
</dbReference>
<evidence type="ECO:0000313" key="3">
    <source>
        <dbReference type="Proteomes" id="UP000184330"/>
    </source>
</evidence>
<proteinExistence type="predicted"/>
<dbReference type="AlphaFoldDB" id="A0A1L7XX13"/>
<accession>A0A1L7XX13</accession>